<accession>A0AAD5P842</accession>
<name>A0AAD5P842_9FUNG</name>
<protein>
    <submittedName>
        <fullName evidence="1">Uncharacterized protein</fullName>
    </submittedName>
</protein>
<evidence type="ECO:0000313" key="1">
    <source>
        <dbReference type="EMBL" id="KAI9246441.1"/>
    </source>
</evidence>
<comment type="caution">
    <text evidence="1">The sequence shown here is derived from an EMBL/GenBank/DDBJ whole genome shotgun (WGS) entry which is preliminary data.</text>
</comment>
<dbReference type="EMBL" id="JAIXMP010000046">
    <property type="protein sequence ID" value="KAI9246441.1"/>
    <property type="molecule type" value="Genomic_DNA"/>
</dbReference>
<evidence type="ECO:0000313" key="2">
    <source>
        <dbReference type="Proteomes" id="UP001209540"/>
    </source>
</evidence>
<gene>
    <name evidence="1" type="ORF">BDA99DRAFT_565473</name>
</gene>
<reference evidence="1" key="2">
    <citation type="submission" date="2023-02" db="EMBL/GenBank/DDBJ databases">
        <authorList>
            <consortium name="DOE Joint Genome Institute"/>
            <person name="Mondo S.J."/>
            <person name="Chang Y."/>
            <person name="Wang Y."/>
            <person name="Ahrendt S."/>
            <person name="Andreopoulos W."/>
            <person name="Barry K."/>
            <person name="Beard J."/>
            <person name="Benny G.L."/>
            <person name="Blankenship S."/>
            <person name="Bonito G."/>
            <person name="Cuomo C."/>
            <person name="Desiro A."/>
            <person name="Gervers K.A."/>
            <person name="Hundley H."/>
            <person name="Kuo A."/>
            <person name="LaButti K."/>
            <person name="Lang B.F."/>
            <person name="Lipzen A."/>
            <person name="O'Donnell K."/>
            <person name="Pangilinan J."/>
            <person name="Reynolds N."/>
            <person name="Sandor L."/>
            <person name="Smith M.W."/>
            <person name="Tsang A."/>
            <person name="Grigoriev I.V."/>
            <person name="Stajich J.E."/>
            <person name="Spatafora J.W."/>
        </authorList>
    </citation>
    <scope>NUCLEOTIDE SEQUENCE</scope>
    <source>
        <strain evidence="1">RSA 2281</strain>
    </source>
</reference>
<organism evidence="1 2">
    <name type="scientific">Phascolomyces articulosus</name>
    <dbReference type="NCBI Taxonomy" id="60185"/>
    <lineage>
        <taxon>Eukaryota</taxon>
        <taxon>Fungi</taxon>
        <taxon>Fungi incertae sedis</taxon>
        <taxon>Mucoromycota</taxon>
        <taxon>Mucoromycotina</taxon>
        <taxon>Mucoromycetes</taxon>
        <taxon>Mucorales</taxon>
        <taxon>Lichtheimiaceae</taxon>
        <taxon>Phascolomyces</taxon>
    </lineage>
</organism>
<proteinExistence type="predicted"/>
<keyword evidence="2" id="KW-1185">Reference proteome</keyword>
<dbReference type="AlphaFoldDB" id="A0AAD5P842"/>
<dbReference type="Proteomes" id="UP001209540">
    <property type="component" value="Unassembled WGS sequence"/>
</dbReference>
<reference evidence="1" key="1">
    <citation type="journal article" date="2022" name="IScience">
        <title>Evolution of zygomycete secretomes and the origins of terrestrial fungal ecologies.</title>
        <authorList>
            <person name="Chang Y."/>
            <person name="Wang Y."/>
            <person name="Mondo S."/>
            <person name="Ahrendt S."/>
            <person name="Andreopoulos W."/>
            <person name="Barry K."/>
            <person name="Beard J."/>
            <person name="Benny G.L."/>
            <person name="Blankenship S."/>
            <person name="Bonito G."/>
            <person name="Cuomo C."/>
            <person name="Desiro A."/>
            <person name="Gervers K.A."/>
            <person name="Hundley H."/>
            <person name="Kuo A."/>
            <person name="LaButti K."/>
            <person name="Lang B.F."/>
            <person name="Lipzen A."/>
            <person name="O'Donnell K."/>
            <person name="Pangilinan J."/>
            <person name="Reynolds N."/>
            <person name="Sandor L."/>
            <person name="Smith M.E."/>
            <person name="Tsang A."/>
            <person name="Grigoriev I.V."/>
            <person name="Stajich J.E."/>
            <person name="Spatafora J.W."/>
        </authorList>
    </citation>
    <scope>NUCLEOTIDE SEQUENCE</scope>
    <source>
        <strain evidence="1">RSA 2281</strain>
    </source>
</reference>
<sequence>MTLFIKAIILQFPDIIQTVLLVYLKIFGASLIRCTTGVAFPRGAYKQFSELNLGGDIFHNNQRSLCYIIYTGVNVGIHGDKSNVAAIIENKIHRLKSSRFSSILQTDDAPTLLLLSFQEYYYAITDSNSNIMEQGAFARNHRDSYPNESTSSLN</sequence>